<proteinExistence type="inferred from homology"/>
<reference evidence="13" key="1">
    <citation type="submission" date="2016-10" db="EMBL/GenBank/DDBJ databases">
        <authorList>
            <person name="Varghese N."/>
            <person name="Submissions S."/>
        </authorList>
    </citation>
    <scope>NUCLEOTIDE SEQUENCE [LARGE SCALE GENOMIC DNA]</scope>
    <source>
        <strain evidence="13">DSM 11526</strain>
    </source>
</reference>
<evidence type="ECO:0000256" key="3">
    <source>
        <dbReference type="ARBA" id="ARBA00022448"/>
    </source>
</evidence>
<evidence type="ECO:0000256" key="7">
    <source>
        <dbReference type="ARBA" id="ARBA00022840"/>
    </source>
</evidence>
<dbReference type="GO" id="GO:0016887">
    <property type="term" value="F:ATP hydrolysis activity"/>
    <property type="evidence" value="ECO:0007669"/>
    <property type="project" value="InterPro"/>
</dbReference>
<evidence type="ECO:0000256" key="10">
    <source>
        <dbReference type="ARBA" id="ARBA00023136"/>
    </source>
</evidence>
<keyword evidence="10" id="KW-0472">Membrane</keyword>
<dbReference type="PANTHER" id="PTHR42771">
    <property type="entry name" value="IRON(3+)-HYDROXAMATE IMPORT ATP-BINDING PROTEIN FHUC"/>
    <property type="match status" value="1"/>
</dbReference>
<gene>
    <name evidence="12" type="ORF">SAMN02745729_101297</name>
</gene>
<evidence type="ECO:0000256" key="2">
    <source>
        <dbReference type="ARBA" id="ARBA00005417"/>
    </source>
</evidence>
<dbReference type="Pfam" id="PF00005">
    <property type="entry name" value="ABC_tran"/>
    <property type="match status" value="1"/>
</dbReference>
<sequence>MQQDPLDTAILSAKSVRLAYDQRCVADQLSLAIPKGRISVILGANGCGKSTLLRALARLLKPTTGHILLDGRDLRSYASRELARTLGLLPQAPNAPAGIRVWELVARGRYPHQGLLRQWSETDEQAVRQALANTDLSELAERPVDELSGGQRQRVWLAMALAQQPDVMLLDEPTTWLDIAHQFEVLELCRRLNHDQSKTLVMVLHDLNQAARYADHLIVLKAGQVIAEGPPEHVIKPDLIARAFGLNAVIIEDPVTATPLVVPIAGPAPTTGDPL</sequence>
<evidence type="ECO:0000259" key="11">
    <source>
        <dbReference type="PROSITE" id="PS50893"/>
    </source>
</evidence>
<feature type="domain" description="ABC transporter" evidence="11">
    <location>
        <begin position="11"/>
        <end position="247"/>
    </location>
</feature>
<dbReference type="Proteomes" id="UP000242469">
    <property type="component" value="Unassembled WGS sequence"/>
</dbReference>
<evidence type="ECO:0000256" key="6">
    <source>
        <dbReference type="ARBA" id="ARBA00022741"/>
    </source>
</evidence>
<keyword evidence="6" id="KW-0547">Nucleotide-binding</keyword>
<dbReference type="CDD" id="cd03214">
    <property type="entry name" value="ABC_Iron-Siderophores_B12_Hemin"/>
    <property type="match status" value="1"/>
</dbReference>
<dbReference type="RefSeq" id="WP_091821947.1">
    <property type="nucleotide sequence ID" value="NZ_FNRJ01000001.1"/>
</dbReference>
<keyword evidence="7 12" id="KW-0067">ATP-binding</keyword>
<dbReference type="InterPro" id="IPR003593">
    <property type="entry name" value="AAA+_ATPase"/>
</dbReference>
<keyword evidence="3" id="KW-0813">Transport</keyword>
<dbReference type="GO" id="GO:0005524">
    <property type="term" value="F:ATP binding"/>
    <property type="evidence" value="ECO:0007669"/>
    <property type="project" value="UniProtKB-KW"/>
</dbReference>
<dbReference type="FunFam" id="3.40.50.300:FF:000134">
    <property type="entry name" value="Iron-enterobactin ABC transporter ATP-binding protein"/>
    <property type="match status" value="1"/>
</dbReference>
<dbReference type="InterPro" id="IPR003439">
    <property type="entry name" value="ABC_transporter-like_ATP-bd"/>
</dbReference>
<keyword evidence="13" id="KW-1185">Reference proteome</keyword>
<evidence type="ECO:0000313" key="12">
    <source>
        <dbReference type="EMBL" id="SEA03945.1"/>
    </source>
</evidence>
<dbReference type="InterPro" id="IPR051535">
    <property type="entry name" value="Siderophore_ABC-ATPase"/>
</dbReference>
<keyword evidence="4" id="KW-1003">Cell membrane</keyword>
<dbReference type="Gene3D" id="3.40.50.300">
    <property type="entry name" value="P-loop containing nucleotide triphosphate hydrolases"/>
    <property type="match status" value="1"/>
</dbReference>
<keyword evidence="5" id="KW-0410">Iron transport</keyword>
<dbReference type="AlphaFoldDB" id="A0A1H3XWV6"/>
<name>A0A1H3XWV6_9GAMM</name>
<dbReference type="PROSITE" id="PS00211">
    <property type="entry name" value="ABC_TRANSPORTER_1"/>
    <property type="match status" value="1"/>
</dbReference>
<dbReference type="OrthoDB" id="6461291at2"/>
<comment type="subcellular location">
    <subcellularLocation>
        <location evidence="1">Cell membrane</location>
        <topology evidence="1">Peripheral membrane protein</topology>
    </subcellularLocation>
</comment>
<dbReference type="PANTHER" id="PTHR42771:SF2">
    <property type="entry name" value="IRON(3+)-HYDROXAMATE IMPORT ATP-BINDING PROTEIN FHUC"/>
    <property type="match status" value="1"/>
</dbReference>
<evidence type="ECO:0000256" key="8">
    <source>
        <dbReference type="ARBA" id="ARBA00023004"/>
    </source>
</evidence>
<dbReference type="InterPro" id="IPR017871">
    <property type="entry name" value="ABC_transporter-like_CS"/>
</dbReference>
<evidence type="ECO:0000256" key="9">
    <source>
        <dbReference type="ARBA" id="ARBA00023065"/>
    </source>
</evidence>
<evidence type="ECO:0000313" key="13">
    <source>
        <dbReference type="Proteomes" id="UP000242469"/>
    </source>
</evidence>
<dbReference type="STRING" id="1122198.SAMN02745729_101297"/>
<dbReference type="SUPFAM" id="SSF52540">
    <property type="entry name" value="P-loop containing nucleoside triphosphate hydrolases"/>
    <property type="match status" value="1"/>
</dbReference>
<dbReference type="SMART" id="SM00382">
    <property type="entry name" value="AAA"/>
    <property type="match status" value="1"/>
</dbReference>
<keyword evidence="8" id="KW-0408">Iron</keyword>
<dbReference type="PROSITE" id="PS50893">
    <property type="entry name" value="ABC_TRANSPORTER_2"/>
    <property type="match status" value="1"/>
</dbReference>
<organism evidence="12 13">
    <name type="scientific">Marinobacterium iners DSM 11526</name>
    <dbReference type="NCBI Taxonomy" id="1122198"/>
    <lineage>
        <taxon>Bacteria</taxon>
        <taxon>Pseudomonadati</taxon>
        <taxon>Pseudomonadota</taxon>
        <taxon>Gammaproteobacteria</taxon>
        <taxon>Oceanospirillales</taxon>
        <taxon>Oceanospirillaceae</taxon>
        <taxon>Marinobacterium</taxon>
    </lineage>
</organism>
<protein>
    <submittedName>
        <fullName evidence="12">Iron complex transport system ATP-binding protein</fullName>
    </submittedName>
</protein>
<evidence type="ECO:0000256" key="1">
    <source>
        <dbReference type="ARBA" id="ARBA00004202"/>
    </source>
</evidence>
<keyword evidence="9" id="KW-0406">Ion transport</keyword>
<accession>A0A1H3XWV6</accession>
<dbReference type="GO" id="GO:0005886">
    <property type="term" value="C:plasma membrane"/>
    <property type="evidence" value="ECO:0007669"/>
    <property type="project" value="UniProtKB-SubCell"/>
</dbReference>
<comment type="similarity">
    <text evidence="2">Belongs to the ABC transporter superfamily.</text>
</comment>
<evidence type="ECO:0000256" key="4">
    <source>
        <dbReference type="ARBA" id="ARBA00022475"/>
    </source>
</evidence>
<dbReference type="GO" id="GO:0006826">
    <property type="term" value="P:iron ion transport"/>
    <property type="evidence" value="ECO:0007669"/>
    <property type="project" value="UniProtKB-KW"/>
</dbReference>
<dbReference type="InterPro" id="IPR027417">
    <property type="entry name" value="P-loop_NTPase"/>
</dbReference>
<dbReference type="EMBL" id="FNRJ01000001">
    <property type="protein sequence ID" value="SEA03945.1"/>
    <property type="molecule type" value="Genomic_DNA"/>
</dbReference>
<evidence type="ECO:0000256" key="5">
    <source>
        <dbReference type="ARBA" id="ARBA00022496"/>
    </source>
</evidence>